<evidence type="ECO:0000256" key="3">
    <source>
        <dbReference type="ARBA" id="ARBA00023242"/>
    </source>
</evidence>
<comment type="subcellular location">
    <subcellularLocation>
        <location evidence="1">Nucleus</location>
    </subcellularLocation>
</comment>
<dbReference type="InterPro" id="IPR001748">
    <property type="entry name" value="BUD31"/>
</dbReference>
<comment type="similarity">
    <text evidence="2">Belongs to the BUD31 (G10) family.</text>
</comment>
<dbReference type="STRING" id="448386.A0A2V3IE31"/>
<keyword evidence="3" id="KW-0539">Nucleus</keyword>
<dbReference type="Pfam" id="PF01125">
    <property type="entry name" value="BUD31"/>
    <property type="match status" value="1"/>
</dbReference>
<feature type="region of interest" description="Disordered" evidence="4">
    <location>
        <begin position="167"/>
        <end position="236"/>
    </location>
</feature>
<feature type="compositionally biased region" description="Basic and acidic residues" evidence="4">
    <location>
        <begin position="213"/>
        <end position="227"/>
    </location>
</feature>
<evidence type="ECO:0000313" key="6">
    <source>
        <dbReference type="Proteomes" id="UP000247409"/>
    </source>
</evidence>
<evidence type="ECO:0000256" key="2">
    <source>
        <dbReference type="ARBA" id="ARBA00005287"/>
    </source>
</evidence>
<evidence type="ECO:0000313" key="5">
    <source>
        <dbReference type="EMBL" id="PXF40345.1"/>
    </source>
</evidence>
<dbReference type="OrthoDB" id="277109at2759"/>
<gene>
    <name evidence="5" type="ORF">BWQ96_09943</name>
</gene>
<evidence type="ECO:0000256" key="4">
    <source>
        <dbReference type="SAM" id="MobiDB-lite"/>
    </source>
</evidence>
<dbReference type="PANTHER" id="PTHR19411">
    <property type="entry name" value="PROTEIN BUD31-RELATED"/>
    <property type="match status" value="1"/>
</dbReference>
<reference evidence="5 6" key="1">
    <citation type="journal article" date="2018" name="Mol. Biol. Evol.">
        <title>Analysis of the draft genome of the red seaweed Gracilariopsis chorda provides insights into genome size evolution in Rhodophyta.</title>
        <authorList>
            <person name="Lee J."/>
            <person name="Yang E.C."/>
            <person name="Graf L."/>
            <person name="Yang J.H."/>
            <person name="Qiu H."/>
            <person name="Zel Zion U."/>
            <person name="Chan C.X."/>
            <person name="Stephens T.G."/>
            <person name="Weber A.P.M."/>
            <person name="Boo G.H."/>
            <person name="Boo S.M."/>
            <person name="Kim K.M."/>
            <person name="Shin Y."/>
            <person name="Jung M."/>
            <person name="Lee S.J."/>
            <person name="Yim H.S."/>
            <person name="Lee J.H."/>
            <person name="Bhattacharya D."/>
            <person name="Yoon H.S."/>
        </authorList>
    </citation>
    <scope>NUCLEOTIDE SEQUENCE [LARGE SCALE GENOMIC DNA]</scope>
    <source>
        <strain evidence="5 6">SKKU-2015</strain>
        <tissue evidence="5">Whole body</tissue>
    </source>
</reference>
<dbReference type="PANTHER" id="PTHR19411:SF0">
    <property type="entry name" value="PROTEIN BUD31 HOMOLOG"/>
    <property type="match status" value="1"/>
</dbReference>
<protein>
    <submittedName>
        <fullName evidence="5">Protein BUD31-like</fullName>
    </submittedName>
</protein>
<dbReference type="GO" id="GO:0005681">
    <property type="term" value="C:spliceosomal complex"/>
    <property type="evidence" value="ECO:0007669"/>
    <property type="project" value="TreeGrafter"/>
</dbReference>
<dbReference type="PRINTS" id="PR00322">
    <property type="entry name" value="G10"/>
</dbReference>
<accession>A0A2V3IE31</accession>
<comment type="caution">
    <text evidence="5">The sequence shown here is derived from an EMBL/GenBank/DDBJ whole genome shotgun (WGS) entry which is preliminary data.</text>
</comment>
<sequence length="236" mass="26428">MSWRLIKKTRKAPPGIEKVLPTLEEFEAQTREALNAPPDDKRRNEIAWPMHKLHYQKNRYLFDMHFKQHKISKKLLDYLIKEKIADGKLIAKWRRPGYERLCSLQVVTKSNMNFGGVGVCRTPLKQRRGQILPNVLTGCVSCASGDGGPIWWDDPVPQIVKDRIADIDPGKAELVNPPQPDSNRKDENQSQGAEDPAASANEASGSEMPAQEAQKDTKQTSQRDSKNDTAAGSASD</sequence>
<organism evidence="5 6">
    <name type="scientific">Gracilariopsis chorda</name>
    <dbReference type="NCBI Taxonomy" id="448386"/>
    <lineage>
        <taxon>Eukaryota</taxon>
        <taxon>Rhodophyta</taxon>
        <taxon>Florideophyceae</taxon>
        <taxon>Rhodymeniophycidae</taxon>
        <taxon>Gracilariales</taxon>
        <taxon>Gracilariaceae</taxon>
        <taxon>Gracilariopsis</taxon>
    </lineage>
</organism>
<dbReference type="AlphaFoldDB" id="A0A2V3IE31"/>
<keyword evidence="6" id="KW-1185">Reference proteome</keyword>
<dbReference type="Proteomes" id="UP000247409">
    <property type="component" value="Unassembled WGS sequence"/>
</dbReference>
<proteinExistence type="inferred from homology"/>
<name>A0A2V3IE31_9FLOR</name>
<dbReference type="EMBL" id="NBIV01000307">
    <property type="protein sequence ID" value="PXF40345.1"/>
    <property type="molecule type" value="Genomic_DNA"/>
</dbReference>
<dbReference type="GO" id="GO:0000398">
    <property type="term" value="P:mRNA splicing, via spliceosome"/>
    <property type="evidence" value="ECO:0007669"/>
    <property type="project" value="TreeGrafter"/>
</dbReference>
<evidence type="ECO:0000256" key="1">
    <source>
        <dbReference type="ARBA" id="ARBA00004123"/>
    </source>
</evidence>